<proteinExistence type="predicted"/>
<evidence type="ECO:0008006" key="2">
    <source>
        <dbReference type="Google" id="ProtNLM"/>
    </source>
</evidence>
<dbReference type="SUPFAM" id="SSF56672">
    <property type="entry name" value="DNA/RNA polymerases"/>
    <property type="match status" value="1"/>
</dbReference>
<dbReference type="InterPro" id="IPR043502">
    <property type="entry name" value="DNA/RNA_pol_sf"/>
</dbReference>
<dbReference type="AlphaFoldDB" id="A0A2V0RC00"/>
<protein>
    <recommendedName>
        <fullName evidence="2">RdRp</fullName>
    </recommendedName>
</protein>
<comment type="caution">
    <text evidence="1">The sequence shown here is derived from an EMBL/GenBank/DDBJ whole genome shotgun (WGS) entry which is preliminary data.</text>
</comment>
<sequence length="723" mass="81876">MTVLKNLSKVVPVNELSKMTKLADLKPYLPLNVAGVTIRLDESSRGAAAVGRQGGFLHLSNTPAIQELIQEYDPRDIAKLIEERIDLNYDPELREFEGSIEENILAGRGLRNPFHLLEQALVSGPTGDDMKGDPTPYNAGLLDEAVDDLIDILRQRLGRQTLTPKFAIPCTPASVKQGLRVAHILDNSAAEPFFSDPGVKSTKKRAHLRPAFEMASKFAAPTDRLPLWPAVAFARGDRTTSDFDLMRDNPEARSRVVHEMKDRLISGQSFVLQILDGMFTQTLSEEIASANVPEIDIREPWLLADWFEQGRNIVTSYPKAKSIGTDESAWDQHFTPQLWYAVFRIYKALFPETVEIVFGFSDYPVVLGEGDISKLQGISAEEAATFDMTVQIGEDQAIKPVDFMKLRVKTEDLLRRVFAGASGTSFRFGDIIVDGFKYVIDTEKDGPVQLGWSMRSGNWMTFLANSLGNWIKFIYIAKASRNEALRETYFRKFGVMPPRIKLRWLVVRGDDAGQVWEYVDQDDDSSIAEAMANWFILLGGSANAKKQETSDEFGRWMLGFAQLFTSENYPRGVSSGLRTLARVIWNERDEVVLDDPDTGEDMRPYLRLMNMVGRMSNIWGLWNRAEHPRAQEITALVQDMDYRDRILPPLTDKERELAGRAFALRLYRRGQITNPASIDEAIRSFWTTDLAQFVQRRFDAETRLAGEFTPLPRTPNARDVWRQ</sequence>
<name>A0A2V0RC00_9ZZZZ</name>
<reference evidence="1" key="1">
    <citation type="submission" date="2017-04" db="EMBL/GenBank/DDBJ databases">
        <title>Unveiling RNA virosphere associated with marine microorganisms.</title>
        <authorList>
            <person name="Urayama S."/>
            <person name="Takaki Y."/>
            <person name="Nishi S."/>
            <person name="Yoshida Y."/>
            <person name="Deguchi S."/>
            <person name="Takai K."/>
            <person name="Nunoura T."/>
        </authorList>
    </citation>
    <scope>NUCLEOTIDE SEQUENCE</scope>
</reference>
<accession>A0A2V0RC00</accession>
<organism evidence="1">
    <name type="scientific">viral metagenome</name>
    <dbReference type="NCBI Taxonomy" id="1070528"/>
    <lineage>
        <taxon>unclassified sequences</taxon>
        <taxon>metagenomes</taxon>
        <taxon>organismal metagenomes</taxon>
    </lineage>
</organism>
<evidence type="ECO:0000313" key="1">
    <source>
        <dbReference type="EMBL" id="GBH22893.1"/>
    </source>
</evidence>
<dbReference type="EMBL" id="BDQE01000154">
    <property type="protein sequence ID" value="GBH22893.1"/>
    <property type="molecule type" value="Genomic_RNA"/>
</dbReference>